<feature type="domain" description="Lcl C-terminal" evidence="2">
    <location>
        <begin position="211"/>
        <end position="295"/>
    </location>
</feature>
<name>A0A1W1ELF2_9ZZZZ</name>
<accession>A0A1W1ELF2</accession>
<keyword evidence="1" id="KW-0472">Membrane</keyword>
<evidence type="ECO:0000256" key="1">
    <source>
        <dbReference type="SAM" id="Phobius"/>
    </source>
</evidence>
<proteinExistence type="predicted"/>
<sequence length="297" mass="35717">MNRVIYIILIVLLVISQSILLYKLHLIENKLNNLITQKIRNPIENGSPIKNILEINDIIKRDRLIIENMKKDTFESHSQFDARRYNAKMALKKKVIRLANSNISNKIVGYLSMDSYDADMQKMQLSLKWNSLHNMFNTKDKEKLYLDINRKDARRLFEDKRTYPFYITIKFINYKILIDKIFIKDMDKRFYLNKKFVLLRNIMVQDTPYAKDTSWQDAIEYCNTLSLASYSDWRLPNKAELKDIYNSIGNFKNITLYWYWSSTSKNENEAWYMRFKNGQEFWSNKSNLYYSLCVRDI</sequence>
<protein>
    <submittedName>
        <fullName evidence="3">Putative tail fiber protein</fullName>
    </submittedName>
</protein>
<dbReference type="Pfam" id="PF07603">
    <property type="entry name" value="Lcl_C"/>
    <property type="match status" value="1"/>
</dbReference>
<keyword evidence="1" id="KW-0812">Transmembrane</keyword>
<evidence type="ECO:0000259" key="2">
    <source>
        <dbReference type="Pfam" id="PF07603"/>
    </source>
</evidence>
<dbReference type="EMBL" id="FRYL01000045">
    <property type="protein sequence ID" value="SHO81693.1"/>
    <property type="molecule type" value="Genomic_DNA"/>
</dbReference>
<gene>
    <name evidence="3" type="ORF">MNB_SV-15-1239</name>
</gene>
<feature type="transmembrane region" description="Helical" evidence="1">
    <location>
        <begin position="6"/>
        <end position="24"/>
    </location>
</feature>
<reference evidence="3" key="1">
    <citation type="submission" date="2016-10" db="EMBL/GenBank/DDBJ databases">
        <authorList>
            <person name="de Groot N.N."/>
        </authorList>
    </citation>
    <scope>NUCLEOTIDE SEQUENCE</scope>
</reference>
<evidence type="ECO:0000313" key="3">
    <source>
        <dbReference type="EMBL" id="SHO81693.1"/>
    </source>
</evidence>
<dbReference type="AlphaFoldDB" id="A0A1W1ELF2"/>
<dbReference type="InterPro" id="IPR011460">
    <property type="entry name" value="Lcl_C"/>
</dbReference>
<keyword evidence="1" id="KW-1133">Transmembrane helix</keyword>
<organism evidence="3">
    <name type="scientific">hydrothermal vent metagenome</name>
    <dbReference type="NCBI Taxonomy" id="652676"/>
    <lineage>
        <taxon>unclassified sequences</taxon>
        <taxon>metagenomes</taxon>
        <taxon>ecological metagenomes</taxon>
    </lineage>
</organism>